<evidence type="ECO:0000313" key="7">
    <source>
        <dbReference type="EMBL" id="KAJ2920797.1"/>
    </source>
</evidence>
<keyword evidence="3" id="KW-0223">Dioxygenase</keyword>
<evidence type="ECO:0000256" key="2">
    <source>
        <dbReference type="ARBA" id="ARBA00022723"/>
    </source>
</evidence>
<dbReference type="Proteomes" id="UP001140091">
    <property type="component" value="Unassembled WGS sequence"/>
</dbReference>
<name>A0A9W8M8M6_9AGAR</name>
<dbReference type="AlphaFoldDB" id="A0A9W8M8M6"/>
<gene>
    <name evidence="7" type="ORF">H1R20_g16295</name>
</gene>
<dbReference type="OrthoDB" id="3200752at2759"/>
<sequence>MSTKNKVVPPGLRFLKLCARYTQDLLWERTTQGGPVPRNRHITIDVKIELETLVEVLMTAWKNPDPSVVIENSFEELVQASMAKNGGKSRDEQLQDAWQPPFTTRPDGSRVLVSRPTVFMDNEGVVFAWYLPGIFMSRRSELVFEHASSENWRNSADAFANPTRCQIPPGQANFSTCWYAQGHGPPSHLPGPSSMLNPKAGHNGGPELLEDLMETNVIIRVLLSLIHPSLFDMQFQVLLEVDHKLHLQRCPVTNPELTEAVFEHWSTPFGGFAIIANRETPLHRDTQGGRTMLDILSVFGDHSGGRLEIPLLNARFVYNPKTAFVLPGYLMQHGASQTEGERVCIASYMRLTVGEGILKGGYEAFGPPTTDDLMESFGLMLPEEPAADIWAK</sequence>
<feature type="domain" description="2OGFeDO JBP1/TET oxygenase" evidence="6">
    <location>
        <begin position="176"/>
        <end position="350"/>
    </location>
</feature>
<comment type="cofactor">
    <cofactor evidence="1">
        <name>Fe(2+)</name>
        <dbReference type="ChEBI" id="CHEBI:29033"/>
    </cofactor>
</comment>
<dbReference type="GO" id="GO:0051213">
    <property type="term" value="F:dioxygenase activity"/>
    <property type="evidence" value="ECO:0007669"/>
    <property type="project" value="UniProtKB-KW"/>
</dbReference>
<feature type="non-terminal residue" evidence="7">
    <location>
        <position position="392"/>
    </location>
</feature>
<dbReference type="GO" id="GO:0046872">
    <property type="term" value="F:metal ion binding"/>
    <property type="evidence" value="ECO:0007669"/>
    <property type="project" value="UniProtKB-KW"/>
</dbReference>
<dbReference type="EMBL" id="JANBPK010001759">
    <property type="protein sequence ID" value="KAJ2920797.1"/>
    <property type="molecule type" value="Genomic_DNA"/>
</dbReference>
<proteinExistence type="predicted"/>
<evidence type="ECO:0000313" key="8">
    <source>
        <dbReference type="Proteomes" id="UP001140091"/>
    </source>
</evidence>
<organism evidence="7 8">
    <name type="scientific">Candolleomyces eurysporus</name>
    <dbReference type="NCBI Taxonomy" id="2828524"/>
    <lineage>
        <taxon>Eukaryota</taxon>
        <taxon>Fungi</taxon>
        <taxon>Dikarya</taxon>
        <taxon>Basidiomycota</taxon>
        <taxon>Agaricomycotina</taxon>
        <taxon>Agaricomycetes</taxon>
        <taxon>Agaricomycetidae</taxon>
        <taxon>Agaricales</taxon>
        <taxon>Agaricineae</taxon>
        <taxon>Psathyrellaceae</taxon>
        <taxon>Candolleomyces</taxon>
    </lineage>
</organism>
<evidence type="ECO:0000256" key="5">
    <source>
        <dbReference type="ARBA" id="ARBA00023004"/>
    </source>
</evidence>
<keyword evidence="8" id="KW-1185">Reference proteome</keyword>
<evidence type="ECO:0000256" key="4">
    <source>
        <dbReference type="ARBA" id="ARBA00023002"/>
    </source>
</evidence>
<keyword evidence="5" id="KW-0408">Iron</keyword>
<dbReference type="InterPro" id="IPR024779">
    <property type="entry name" value="2OGFeDO_JBP1/TET_oxygenase_dom"/>
</dbReference>
<dbReference type="Pfam" id="PF12851">
    <property type="entry name" value="Tet_JBP"/>
    <property type="match status" value="1"/>
</dbReference>
<evidence type="ECO:0000259" key="6">
    <source>
        <dbReference type="Pfam" id="PF12851"/>
    </source>
</evidence>
<accession>A0A9W8M8M6</accession>
<keyword evidence="2" id="KW-0479">Metal-binding</keyword>
<protein>
    <recommendedName>
        <fullName evidence="6">2OGFeDO JBP1/TET oxygenase domain-containing protein</fullName>
    </recommendedName>
</protein>
<evidence type="ECO:0000256" key="3">
    <source>
        <dbReference type="ARBA" id="ARBA00022964"/>
    </source>
</evidence>
<reference evidence="7" key="1">
    <citation type="submission" date="2022-06" db="EMBL/GenBank/DDBJ databases">
        <title>Genome Sequence of Candolleomyces eurysporus.</title>
        <authorList>
            <person name="Buettner E."/>
        </authorList>
    </citation>
    <scope>NUCLEOTIDE SEQUENCE</scope>
    <source>
        <strain evidence="7">VTCC 930004</strain>
    </source>
</reference>
<comment type="caution">
    <text evidence="7">The sequence shown here is derived from an EMBL/GenBank/DDBJ whole genome shotgun (WGS) entry which is preliminary data.</text>
</comment>
<dbReference type="Gene3D" id="3.60.130.30">
    <property type="match status" value="1"/>
</dbReference>
<evidence type="ECO:0000256" key="1">
    <source>
        <dbReference type="ARBA" id="ARBA00001954"/>
    </source>
</evidence>
<keyword evidence="4" id="KW-0560">Oxidoreductase</keyword>